<proteinExistence type="predicted"/>
<accession>A0AB73QT02</accession>
<dbReference type="Proteomes" id="UP000220969">
    <property type="component" value="Unassembled WGS sequence"/>
</dbReference>
<sequence length="380" mass="44606">MKWCCPKCFNDDFIKGIIIENSSVGDCCYCKRRSQSVVQVNKLKPYFERFFQIYEFEQEGVHFAHYNPGYLVFGEDFLEEIVLNDCFPLHYLLQEDWNIFSASLTENVIKELVEDILKGYKIPYLDRMFSSSIKFGRFYENEMYYEDKKDIWSRFSKEIKNVNRFFMQNSLQGEIVDLIKQKEIIIHEDRKFFRARIGYEEEDNKIFPYGKDKMGKPSAQLSSNGRANPRGISYLYSASDEDTAISEVRPWKSAIVSVIKLIPKRSLSVIDLTLTNLSSPFHSNNLRMDMELIRLLESLSNEFSKPVSPFDGDIDYLPTQYIAELIKIENFDGFKFRSSLADGDNYVFFNEEDFEFMETSAHIIENIIVKQSPLNHKNIL</sequence>
<evidence type="ECO:0000259" key="1">
    <source>
        <dbReference type="SMART" id="SM00953"/>
    </source>
</evidence>
<dbReference type="AlphaFoldDB" id="A0AB73QT02"/>
<gene>
    <name evidence="2" type="ORF">CN678_25750</name>
</gene>
<dbReference type="InterPro" id="IPR014914">
    <property type="entry name" value="RES_dom"/>
</dbReference>
<dbReference type="Pfam" id="PF08808">
    <property type="entry name" value="RES"/>
    <property type="match status" value="1"/>
</dbReference>
<reference evidence="2" key="1">
    <citation type="submission" date="2017-09" db="EMBL/GenBank/DDBJ databases">
        <title>Large-scale bioinformatics analysis of Bacillus genomes uncovers conserved roles of natural products in bacterial physiology.</title>
        <authorList>
            <consortium name="Agbiome Team Llc"/>
            <person name="Bleich R.M."/>
            <person name="Kirk G.J."/>
            <person name="Santa Maria K.C."/>
            <person name="Allen S.E."/>
            <person name="Farag S."/>
            <person name="Shank E.A."/>
            <person name="Bowers A."/>
        </authorList>
    </citation>
    <scope>NUCLEOTIDE SEQUENCE</scope>
    <source>
        <strain evidence="2">AFS005430</strain>
    </source>
</reference>
<feature type="domain" description="RES" evidence="1">
    <location>
        <begin position="210"/>
        <end position="361"/>
    </location>
</feature>
<dbReference type="RefSeq" id="WP_098164961.1">
    <property type="nucleotide sequence ID" value="NZ_JAOPTL010000124.1"/>
</dbReference>
<dbReference type="SMART" id="SM00953">
    <property type="entry name" value="RES"/>
    <property type="match status" value="1"/>
</dbReference>
<organism evidence="2">
    <name type="scientific">Bacillus toyonensis</name>
    <dbReference type="NCBI Taxonomy" id="155322"/>
    <lineage>
        <taxon>Bacteria</taxon>
        <taxon>Bacillati</taxon>
        <taxon>Bacillota</taxon>
        <taxon>Bacilli</taxon>
        <taxon>Bacillales</taxon>
        <taxon>Bacillaceae</taxon>
        <taxon>Bacillus</taxon>
        <taxon>Bacillus cereus group</taxon>
    </lineage>
</organism>
<comment type="caution">
    <text evidence="2">The sequence shown here is derived from an EMBL/GenBank/DDBJ whole genome shotgun (WGS) entry which is preliminary data.</text>
</comment>
<evidence type="ECO:0000313" key="2">
    <source>
        <dbReference type="EMBL" id="PEI83090.1"/>
    </source>
</evidence>
<name>A0AB73QT02_9BACI</name>
<dbReference type="EMBL" id="NUEH01000061">
    <property type="protein sequence ID" value="PEI83090.1"/>
    <property type="molecule type" value="Genomic_DNA"/>
</dbReference>
<protein>
    <recommendedName>
        <fullName evidence="1">RES domain-containing protein</fullName>
    </recommendedName>
</protein>